<organism evidence="1 2">
    <name type="scientific">Diphasiastrum complanatum</name>
    <name type="common">Issler's clubmoss</name>
    <name type="synonym">Lycopodium complanatum</name>
    <dbReference type="NCBI Taxonomy" id="34168"/>
    <lineage>
        <taxon>Eukaryota</taxon>
        <taxon>Viridiplantae</taxon>
        <taxon>Streptophyta</taxon>
        <taxon>Embryophyta</taxon>
        <taxon>Tracheophyta</taxon>
        <taxon>Lycopodiopsida</taxon>
        <taxon>Lycopodiales</taxon>
        <taxon>Lycopodiaceae</taxon>
        <taxon>Lycopodioideae</taxon>
        <taxon>Diphasiastrum</taxon>
    </lineage>
</organism>
<dbReference type="EMBL" id="CM055099">
    <property type="protein sequence ID" value="KAJ7547668.1"/>
    <property type="molecule type" value="Genomic_DNA"/>
</dbReference>
<name>A0ACC2D0D3_DIPCM</name>
<evidence type="ECO:0000313" key="1">
    <source>
        <dbReference type="EMBL" id="KAJ7547668.1"/>
    </source>
</evidence>
<dbReference type="Proteomes" id="UP001162992">
    <property type="component" value="Chromosome 8"/>
</dbReference>
<keyword evidence="2" id="KW-1185">Reference proteome</keyword>
<evidence type="ECO:0000313" key="2">
    <source>
        <dbReference type="Proteomes" id="UP001162992"/>
    </source>
</evidence>
<gene>
    <name evidence="1" type="ORF">O6H91_08G097600</name>
</gene>
<accession>A0ACC2D0D3</accession>
<proteinExistence type="predicted"/>
<protein>
    <submittedName>
        <fullName evidence="1">Uncharacterized protein</fullName>
    </submittedName>
</protein>
<sequence>MLPSWETLSKILDAKSEIPSETLSRAKVRLFGEDKESKLIFYRDDSAWCPYCEYIWLALEEKKISYEVKKIQLRGYGQKPKWYYDKVPSGLVPAIEIDGKILGGDESSSLLLQIEELFPEHKSLLPAEGTEERGATEDLLNLWRELVSLWRKTMFSSWEHLEEFEDILTRIDEALRKFGGPYFLGKEFSIVDAVFVSFLERVVSILPYFHGLEIRSSGRWPAIDTWFEALLSRPVYNAIKSDDFTNVHATKRSFPLPELPGGATFRAKIDGTDGSWHLPLKPIELPLGKDDGTGSNGAKEEAAKTLVKNHEAVVGFALRSLEREADEHREAVDLALRCVAHALLVGVENVCTLPPINSTKEVALAASYLRDRVGVPRDLSFAAARQLRAHLQWLVHHHLRGNSS</sequence>
<reference evidence="2" key="1">
    <citation type="journal article" date="2024" name="Proc. Natl. Acad. Sci. U.S.A.">
        <title>Extraordinary preservation of gene collinearity over three hundred million years revealed in homosporous lycophytes.</title>
        <authorList>
            <person name="Li C."/>
            <person name="Wickell D."/>
            <person name="Kuo L.Y."/>
            <person name="Chen X."/>
            <person name="Nie B."/>
            <person name="Liao X."/>
            <person name="Peng D."/>
            <person name="Ji J."/>
            <person name="Jenkins J."/>
            <person name="Williams M."/>
            <person name="Shu S."/>
            <person name="Plott C."/>
            <person name="Barry K."/>
            <person name="Rajasekar S."/>
            <person name="Grimwood J."/>
            <person name="Han X."/>
            <person name="Sun S."/>
            <person name="Hou Z."/>
            <person name="He W."/>
            <person name="Dai G."/>
            <person name="Sun C."/>
            <person name="Schmutz J."/>
            <person name="Leebens-Mack J.H."/>
            <person name="Li F.W."/>
            <person name="Wang L."/>
        </authorList>
    </citation>
    <scope>NUCLEOTIDE SEQUENCE [LARGE SCALE GENOMIC DNA]</scope>
    <source>
        <strain evidence="2">cv. PW_Plant_1</strain>
    </source>
</reference>
<comment type="caution">
    <text evidence="1">The sequence shown here is derived from an EMBL/GenBank/DDBJ whole genome shotgun (WGS) entry which is preliminary data.</text>
</comment>